<reference evidence="2 3" key="1">
    <citation type="submission" date="2018-06" db="EMBL/GenBank/DDBJ databases">
        <title>A transcriptomic atlas of mushroom development highlights an independent origin of complex multicellularity.</title>
        <authorList>
            <consortium name="DOE Joint Genome Institute"/>
            <person name="Krizsan K."/>
            <person name="Almasi E."/>
            <person name="Merenyi Z."/>
            <person name="Sahu N."/>
            <person name="Viragh M."/>
            <person name="Koszo T."/>
            <person name="Mondo S."/>
            <person name="Kiss B."/>
            <person name="Balint B."/>
            <person name="Kues U."/>
            <person name="Barry K."/>
            <person name="Hegedus J.C."/>
            <person name="Henrissat B."/>
            <person name="Johnson J."/>
            <person name="Lipzen A."/>
            <person name="Ohm R."/>
            <person name="Nagy I."/>
            <person name="Pangilinan J."/>
            <person name="Yan J."/>
            <person name="Xiong Y."/>
            <person name="Grigoriev I.V."/>
            <person name="Hibbett D.S."/>
            <person name="Nagy L.G."/>
        </authorList>
    </citation>
    <scope>NUCLEOTIDE SEQUENCE [LARGE SCALE GENOMIC DNA]</scope>
    <source>
        <strain evidence="2 3">SZMC22713</strain>
    </source>
</reference>
<protein>
    <submittedName>
        <fullName evidence="2">Uncharacterized protein</fullName>
    </submittedName>
</protein>
<dbReference type="EMBL" id="ML170174">
    <property type="protein sequence ID" value="TDL22658.1"/>
    <property type="molecule type" value="Genomic_DNA"/>
</dbReference>
<accession>A0A4Y7Q624</accession>
<dbReference type="OrthoDB" id="3216644at2759"/>
<feature type="region of interest" description="Disordered" evidence="1">
    <location>
        <begin position="316"/>
        <end position="339"/>
    </location>
</feature>
<organism evidence="2 3">
    <name type="scientific">Rickenella mellea</name>
    <dbReference type="NCBI Taxonomy" id="50990"/>
    <lineage>
        <taxon>Eukaryota</taxon>
        <taxon>Fungi</taxon>
        <taxon>Dikarya</taxon>
        <taxon>Basidiomycota</taxon>
        <taxon>Agaricomycotina</taxon>
        <taxon>Agaricomycetes</taxon>
        <taxon>Hymenochaetales</taxon>
        <taxon>Rickenellaceae</taxon>
        <taxon>Rickenella</taxon>
    </lineage>
</organism>
<dbReference type="Proteomes" id="UP000294933">
    <property type="component" value="Unassembled WGS sequence"/>
</dbReference>
<dbReference type="VEuPathDB" id="FungiDB:BD410DRAFT_212259"/>
<sequence>MEAISNHESEIQSIQAQLCDIHSLLPSNLQFNLFNLRHAMEENRHPIFILLHIVLQSLIMMSACPSLIRHFSSQMRHRVDVAAAQSIAEILVLVETLDTRVISADPFLDYPLALASRMFLMESGNEFDMRGDNENISIPSELAEANLSTCIAMLAKHAELWGNVRTAETMVEHKSLWPPPLQQSPSEICSSLGLNGVELNSHHSIPHLYTNTSDDGNDLALTFSDSDLSRETSPHLFKFPLLSSSSSQVTEEVDVTSSDPTPTSLLPPVSFASGDMGNFDQLSSYIQTPYSEESSLVDQDYFSLLSVDECLPPIIHEDNNNDRTDSPTNPFPLSPWLLS</sequence>
<keyword evidence="3" id="KW-1185">Reference proteome</keyword>
<evidence type="ECO:0000313" key="2">
    <source>
        <dbReference type="EMBL" id="TDL22658.1"/>
    </source>
</evidence>
<proteinExistence type="predicted"/>
<dbReference type="STRING" id="50990.A0A4Y7Q624"/>
<evidence type="ECO:0000313" key="3">
    <source>
        <dbReference type="Proteomes" id="UP000294933"/>
    </source>
</evidence>
<feature type="compositionally biased region" description="Basic and acidic residues" evidence="1">
    <location>
        <begin position="316"/>
        <end position="325"/>
    </location>
</feature>
<dbReference type="AlphaFoldDB" id="A0A4Y7Q624"/>
<name>A0A4Y7Q624_9AGAM</name>
<dbReference type="PANTHER" id="PTHR47783:SF1">
    <property type="entry name" value="ZN(II)2CYS6 TRANSCRIPTION FACTOR (EUROFUNG)"/>
    <property type="match status" value="1"/>
</dbReference>
<gene>
    <name evidence="2" type="ORF">BD410DRAFT_212259</name>
</gene>
<evidence type="ECO:0000256" key="1">
    <source>
        <dbReference type="SAM" id="MobiDB-lite"/>
    </source>
</evidence>
<dbReference type="PANTHER" id="PTHR47783">
    <property type="entry name" value="ZN(II)2CYS6 TRANSCRIPTION FACTOR (EUROFUNG)-RELATED"/>
    <property type="match status" value="1"/>
</dbReference>